<feature type="domain" description="Tyr recombinase" evidence="6">
    <location>
        <begin position="213"/>
        <end position="387"/>
    </location>
</feature>
<dbReference type="PANTHER" id="PTHR30629">
    <property type="entry name" value="PROPHAGE INTEGRASE"/>
    <property type="match status" value="1"/>
</dbReference>
<evidence type="ECO:0000259" key="6">
    <source>
        <dbReference type="PROSITE" id="PS51898"/>
    </source>
</evidence>
<feature type="domain" description="Core-binding (CB)" evidence="7">
    <location>
        <begin position="101"/>
        <end position="182"/>
    </location>
</feature>
<dbReference type="STRING" id="349163.Acry_2309"/>
<organism evidence="8 9">
    <name type="scientific">Acidiphilium cryptum (strain JF-5)</name>
    <dbReference type="NCBI Taxonomy" id="349163"/>
    <lineage>
        <taxon>Bacteria</taxon>
        <taxon>Pseudomonadati</taxon>
        <taxon>Pseudomonadota</taxon>
        <taxon>Alphaproteobacteria</taxon>
        <taxon>Acetobacterales</taxon>
        <taxon>Acidocellaceae</taxon>
        <taxon>Acidiphilium</taxon>
    </lineage>
</organism>
<dbReference type="CDD" id="cd00801">
    <property type="entry name" value="INT_P4_C"/>
    <property type="match status" value="1"/>
</dbReference>
<dbReference type="AlphaFoldDB" id="A5G0X2"/>
<keyword evidence="4" id="KW-0233">DNA recombination</keyword>
<dbReference type="InterPro" id="IPR038488">
    <property type="entry name" value="Integrase_DNA-bd_sf"/>
</dbReference>
<dbReference type="Gene3D" id="1.10.443.10">
    <property type="entry name" value="Intergrase catalytic core"/>
    <property type="match status" value="1"/>
</dbReference>
<dbReference type="InterPro" id="IPR010998">
    <property type="entry name" value="Integrase_recombinase_N"/>
</dbReference>
<dbReference type="SUPFAM" id="SSF56349">
    <property type="entry name" value="DNA breaking-rejoining enzymes"/>
    <property type="match status" value="1"/>
</dbReference>
<evidence type="ECO:0000313" key="8">
    <source>
        <dbReference type="EMBL" id="ABQ31504.1"/>
    </source>
</evidence>
<protein>
    <submittedName>
        <fullName evidence="8">Phage integrase family protein</fullName>
    </submittedName>
</protein>
<dbReference type="RefSeq" id="WP_012039957.1">
    <property type="nucleotide sequence ID" value="NC_009484.1"/>
</dbReference>
<name>A5G0X2_ACICJ</name>
<dbReference type="PROSITE" id="PS51900">
    <property type="entry name" value="CB"/>
    <property type="match status" value="1"/>
</dbReference>
<dbReference type="PANTHER" id="PTHR30629:SF2">
    <property type="entry name" value="PROPHAGE INTEGRASE INTS-RELATED"/>
    <property type="match status" value="1"/>
</dbReference>
<dbReference type="InterPro" id="IPR011010">
    <property type="entry name" value="DNA_brk_join_enz"/>
</dbReference>
<sequence>MPKTVSKRLNALAITNANREGNLHDGGGLYLRVRADGSKSWAFRYTMAGRKHWMSLGPLRDVSLSEAREQARQLRNLVRDGFDPLAQRRERQHLAAEQTARTFDAVAAAYVEAHRAEWSNPKHAQQWENTLATYASPIIGKRPVSEISLLDVRRVLDPIWAEKPETASRLRGRVEAVLAYATVHGWRSGDNPARWPGFLDQIYAPKAKVRAVKHHAALDYHDMPAFMAELREREAVSARCLEFAILTATRSGEARGARWDEIDFDAAVWVIPAPRMKMKKEHRVPLAPRAVELLREMAGRSPRRDGLIFPGGAPGKPMTDVALAKAVAVLRPGFTAHGMRSSFRDWAAEMTSFPREIAEVALAHINKDRTEAAYQRGDLLAKRRQLMEAWANYCAGLVEESEKVVAMRRA</sequence>
<reference evidence="8 9" key="1">
    <citation type="submission" date="2007-05" db="EMBL/GenBank/DDBJ databases">
        <title>Complete sequence of chromosome of Acidiphilium cryptum JF-5.</title>
        <authorList>
            <consortium name="US DOE Joint Genome Institute"/>
            <person name="Copeland A."/>
            <person name="Lucas S."/>
            <person name="Lapidus A."/>
            <person name="Barry K."/>
            <person name="Detter J.C."/>
            <person name="Glavina del Rio T."/>
            <person name="Hammon N."/>
            <person name="Israni S."/>
            <person name="Dalin E."/>
            <person name="Tice H."/>
            <person name="Pitluck S."/>
            <person name="Sims D."/>
            <person name="Brettin T."/>
            <person name="Bruce D."/>
            <person name="Han C."/>
            <person name="Schmutz J."/>
            <person name="Larimer F."/>
            <person name="Land M."/>
            <person name="Hauser L."/>
            <person name="Kyrpides N."/>
            <person name="Kim E."/>
            <person name="Magnuson T."/>
            <person name="Richardson P."/>
        </authorList>
    </citation>
    <scope>NUCLEOTIDE SEQUENCE [LARGE SCALE GENOMIC DNA]</scope>
    <source>
        <strain evidence="8 9">JF-5</strain>
    </source>
</reference>
<keyword evidence="3 5" id="KW-0238">DNA-binding</keyword>
<evidence type="ECO:0000256" key="4">
    <source>
        <dbReference type="ARBA" id="ARBA00023172"/>
    </source>
</evidence>
<dbReference type="GO" id="GO:0015074">
    <property type="term" value="P:DNA integration"/>
    <property type="evidence" value="ECO:0007669"/>
    <property type="project" value="UniProtKB-KW"/>
</dbReference>
<comment type="similarity">
    <text evidence="1">Belongs to the 'phage' integrase family.</text>
</comment>
<dbReference type="HOGENOM" id="CLU_027562_0_2_5"/>
<dbReference type="EMBL" id="CP000697">
    <property type="protein sequence ID" value="ABQ31504.1"/>
    <property type="molecule type" value="Genomic_DNA"/>
</dbReference>
<evidence type="ECO:0000256" key="3">
    <source>
        <dbReference type="ARBA" id="ARBA00023125"/>
    </source>
</evidence>
<dbReference type="Pfam" id="PF00589">
    <property type="entry name" value="Phage_integrase"/>
    <property type="match status" value="1"/>
</dbReference>
<keyword evidence="9" id="KW-1185">Reference proteome</keyword>
<dbReference type="InterPro" id="IPR050808">
    <property type="entry name" value="Phage_Integrase"/>
</dbReference>
<dbReference type="InterPro" id="IPR013762">
    <property type="entry name" value="Integrase-like_cat_sf"/>
</dbReference>
<dbReference type="Pfam" id="PF13356">
    <property type="entry name" value="Arm-DNA-bind_3"/>
    <property type="match status" value="1"/>
</dbReference>
<dbReference type="InterPro" id="IPR002104">
    <property type="entry name" value="Integrase_catalytic"/>
</dbReference>
<evidence type="ECO:0000259" key="7">
    <source>
        <dbReference type="PROSITE" id="PS51900"/>
    </source>
</evidence>
<dbReference type="Gene3D" id="3.30.160.390">
    <property type="entry name" value="Integrase, DNA-binding domain"/>
    <property type="match status" value="1"/>
</dbReference>
<dbReference type="Proteomes" id="UP000000245">
    <property type="component" value="Chromosome"/>
</dbReference>
<dbReference type="InterPro" id="IPR025166">
    <property type="entry name" value="Integrase_DNA_bind_dom"/>
</dbReference>
<dbReference type="InterPro" id="IPR053876">
    <property type="entry name" value="Phage_int_M"/>
</dbReference>
<dbReference type="InterPro" id="IPR044068">
    <property type="entry name" value="CB"/>
</dbReference>
<gene>
    <name evidence="8" type="ordered locus">Acry_2309</name>
</gene>
<dbReference type="eggNOG" id="COG0582">
    <property type="taxonomic scope" value="Bacteria"/>
</dbReference>
<keyword evidence="2" id="KW-0229">DNA integration</keyword>
<dbReference type="Pfam" id="PF22022">
    <property type="entry name" value="Phage_int_M"/>
    <property type="match status" value="1"/>
</dbReference>
<dbReference type="GO" id="GO:0003677">
    <property type="term" value="F:DNA binding"/>
    <property type="evidence" value="ECO:0007669"/>
    <property type="project" value="UniProtKB-UniRule"/>
</dbReference>
<proteinExistence type="inferred from homology"/>
<evidence type="ECO:0000313" key="9">
    <source>
        <dbReference type="Proteomes" id="UP000000245"/>
    </source>
</evidence>
<dbReference type="GO" id="GO:0006310">
    <property type="term" value="P:DNA recombination"/>
    <property type="evidence" value="ECO:0007669"/>
    <property type="project" value="UniProtKB-KW"/>
</dbReference>
<dbReference type="KEGG" id="acr:Acry_2309"/>
<accession>A5G0X2</accession>
<evidence type="ECO:0000256" key="1">
    <source>
        <dbReference type="ARBA" id="ARBA00008857"/>
    </source>
</evidence>
<evidence type="ECO:0000256" key="5">
    <source>
        <dbReference type="PROSITE-ProRule" id="PRU01248"/>
    </source>
</evidence>
<dbReference type="PROSITE" id="PS51898">
    <property type="entry name" value="TYR_RECOMBINASE"/>
    <property type="match status" value="1"/>
</dbReference>
<dbReference type="Gene3D" id="1.10.150.130">
    <property type="match status" value="1"/>
</dbReference>
<evidence type="ECO:0000256" key="2">
    <source>
        <dbReference type="ARBA" id="ARBA00022908"/>
    </source>
</evidence>